<dbReference type="InterPro" id="IPR016181">
    <property type="entry name" value="Acyl_CoA_acyltransferase"/>
</dbReference>
<dbReference type="Proteomes" id="UP000034013">
    <property type="component" value="Unassembled WGS sequence"/>
</dbReference>
<dbReference type="EMBL" id="LBZO01000022">
    <property type="protein sequence ID" value="KKR73419.1"/>
    <property type="molecule type" value="Genomic_DNA"/>
</dbReference>
<organism evidence="2 3">
    <name type="scientific">Candidatus Woesebacteria bacterium GW2011_GWA2_40_7</name>
    <dbReference type="NCBI Taxonomy" id="1618562"/>
    <lineage>
        <taxon>Bacteria</taxon>
        <taxon>Candidatus Woeseibacteriota</taxon>
    </lineage>
</organism>
<feature type="domain" description="N-acetyltransferase" evidence="1">
    <location>
        <begin position="208"/>
        <end position="357"/>
    </location>
</feature>
<sequence>MNKLFVFQDNIDNDYRKELEYAYEICKNSSHKVEMGNLTVDYLVDNLIEVVISNGLPKDWLYILKGLNIVTVTLDKIEKYLNLVDIIIDFKSQDSNKYFTGEMYSVCKNKDLAFDEIVNLITKLDWDTNFWGFPVAYLSSKYLTDNILLRIEKVIKRDKIRLIEYLCNCHDSRSVKIAEKNEFHFTDIRLSFEKPLNEKYDFKLPDNITFDRAKNSDMQELREFSKDLYKDSRYFFDDNFDRDRVSEFYQTWIERAVLGQFDDACYCLYENGTPFGFCTIKYNVLNTASIGLFGLSKKYQGKGLAKTLLYLIFNMLREKDVHAVFVVTQGRNYAAQKLYQSVGFSTKATELWYHKWL</sequence>
<evidence type="ECO:0000313" key="2">
    <source>
        <dbReference type="EMBL" id="KKR73419.1"/>
    </source>
</evidence>
<accession>A0A0G0T8W5</accession>
<name>A0A0G0T8W5_9BACT</name>
<dbReference type="CDD" id="cd04301">
    <property type="entry name" value="NAT_SF"/>
    <property type="match status" value="1"/>
</dbReference>
<keyword evidence="2" id="KW-0808">Transferase</keyword>
<reference evidence="2 3" key="1">
    <citation type="journal article" date="2015" name="Nature">
        <title>rRNA introns, odd ribosomes, and small enigmatic genomes across a large radiation of phyla.</title>
        <authorList>
            <person name="Brown C.T."/>
            <person name="Hug L.A."/>
            <person name="Thomas B.C."/>
            <person name="Sharon I."/>
            <person name="Castelle C.J."/>
            <person name="Singh A."/>
            <person name="Wilkins M.J."/>
            <person name="Williams K.H."/>
            <person name="Banfield J.F."/>
        </authorList>
    </citation>
    <scope>NUCLEOTIDE SEQUENCE [LARGE SCALE GENOMIC DNA]</scope>
</reference>
<comment type="caution">
    <text evidence="2">The sequence shown here is derived from an EMBL/GenBank/DDBJ whole genome shotgun (WGS) entry which is preliminary data.</text>
</comment>
<dbReference type="Gene3D" id="3.40.630.30">
    <property type="match status" value="1"/>
</dbReference>
<dbReference type="AlphaFoldDB" id="A0A0G0T8W5"/>
<evidence type="ECO:0000259" key="1">
    <source>
        <dbReference type="PROSITE" id="PS51186"/>
    </source>
</evidence>
<evidence type="ECO:0000313" key="3">
    <source>
        <dbReference type="Proteomes" id="UP000034013"/>
    </source>
</evidence>
<dbReference type="Pfam" id="PF00583">
    <property type="entry name" value="Acetyltransf_1"/>
    <property type="match status" value="1"/>
</dbReference>
<protein>
    <submittedName>
        <fullName evidence="2">TDP-fucosamine acetyltransferase</fullName>
    </submittedName>
</protein>
<dbReference type="SUPFAM" id="SSF55729">
    <property type="entry name" value="Acyl-CoA N-acyltransferases (Nat)"/>
    <property type="match status" value="1"/>
</dbReference>
<dbReference type="PROSITE" id="PS51186">
    <property type="entry name" value="GNAT"/>
    <property type="match status" value="1"/>
</dbReference>
<dbReference type="InterPro" id="IPR000182">
    <property type="entry name" value="GNAT_dom"/>
</dbReference>
<proteinExistence type="predicted"/>
<dbReference type="GO" id="GO:0016747">
    <property type="term" value="F:acyltransferase activity, transferring groups other than amino-acyl groups"/>
    <property type="evidence" value="ECO:0007669"/>
    <property type="project" value="InterPro"/>
</dbReference>
<gene>
    <name evidence="2" type="ORF">UU16_C0022G0041</name>
</gene>